<dbReference type="GeneID" id="91993430"/>
<keyword evidence="1" id="KW-0812">Transmembrane</keyword>
<dbReference type="RefSeq" id="XP_066610824.1">
    <property type="nucleotide sequence ID" value="XM_066760999.1"/>
</dbReference>
<evidence type="ECO:0000256" key="1">
    <source>
        <dbReference type="SAM" id="Phobius"/>
    </source>
</evidence>
<keyword evidence="1" id="KW-0472">Membrane</keyword>
<gene>
    <name evidence="2" type="ORF">I308_106575</name>
</gene>
<organism evidence="2 3">
    <name type="scientific">Cryptococcus tetragattii IND107</name>
    <dbReference type="NCBI Taxonomy" id="1296105"/>
    <lineage>
        <taxon>Eukaryota</taxon>
        <taxon>Fungi</taxon>
        <taxon>Dikarya</taxon>
        <taxon>Basidiomycota</taxon>
        <taxon>Agaricomycotina</taxon>
        <taxon>Tremellomycetes</taxon>
        <taxon>Tremellales</taxon>
        <taxon>Cryptococcaceae</taxon>
        <taxon>Cryptococcus</taxon>
        <taxon>Cryptococcus gattii species complex</taxon>
    </lineage>
</organism>
<evidence type="ECO:0000313" key="3">
    <source>
        <dbReference type="Proteomes" id="UP000054399"/>
    </source>
</evidence>
<sequence length="96" mass="10998">MSTRRHRRVEIFKNIPQFFPSFFILSQTNLSLPARLLLKLLSVSLHFHENISFTLFSPYSMMKPNVKPYAVSTERVLLAGSLFLALLTSVSLLKLS</sequence>
<dbReference type="EMBL" id="ATAM02000014">
    <property type="protein sequence ID" value="KAL0240325.1"/>
    <property type="molecule type" value="Genomic_DNA"/>
</dbReference>
<proteinExistence type="predicted"/>
<reference evidence="2" key="2">
    <citation type="submission" date="2024-01" db="EMBL/GenBank/DDBJ databases">
        <title>Comparative genomics of Cryptococcus and Kwoniella reveals pathogenesis evolution and contrasting modes of karyotype evolution via chromosome fusion or intercentromeric recombination.</title>
        <authorList>
            <person name="Coelho M.A."/>
            <person name="David-Palma M."/>
            <person name="Shea T."/>
            <person name="Bowers K."/>
            <person name="Mcginley-Smith S."/>
            <person name="Mohammad A.W."/>
            <person name="Gnirke A."/>
            <person name="Yurkov A.M."/>
            <person name="Nowrousian M."/>
            <person name="Sun S."/>
            <person name="Cuomo C.A."/>
            <person name="Heitman J."/>
        </authorList>
    </citation>
    <scope>NUCLEOTIDE SEQUENCE</scope>
    <source>
        <strain evidence="2">IND107</strain>
    </source>
</reference>
<evidence type="ECO:0000313" key="2">
    <source>
        <dbReference type="EMBL" id="KAL0240325.1"/>
    </source>
</evidence>
<protein>
    <recommendedName>
        <fullName evidence="4">Transmembrane protein</fullName>
    </recommendedName>
</protein>
<feature type="transmembrane region" description="Helical" evidence="1">
    <location>
        <begin position="76"/>
        <end position="95"/>
    </location>
</feature>
<name>A0ABR3BJQ2_9TREE</name>
<accession>A0ABR3BJQ2</accession>
<keyword evidence="3" id="KW-1185">Reference proteome</keyword>
<comment type="caution">
    <text evidence="2">The sequence shown here is derived from an EMBL/GenBank/DDBJ whole genome shotgun (WGS) entry which is preliminary data.</text>
</comment>
<dbReference type="Proteomes" id="UP000054399">
    <property type="component" value="Unassembled WGS sequence"/>
</dbReference>
<evidence type="ECO:0008006" key="4">
    <source>
        <dbReference type="Google" id="ProtNLM"/>
    </source>
</evidence>
<reference evidence="2" key="1">
    <citation type="submission" date="2015-01" db="EMBL/GenBank/DDBJ databases">
        <authorList>
            <consortium name="The Broad Institute Genomics Platform"/>
            <person name="Cuomo C."/>
            <person name="Litvintseva A."/>
            <person name="Chen Y."/>
            <person name="Heitman J."/>
            <person name="Sun S."/>
            <person name="Springer D."/>
            <person name="Dromer F."/>
            <person name="Young S."/>
            <person name="Zeng Q."/>
            <person name="Gargeya S."/>
            <person name="Abouelleil A."/>
            <person name="Alvarado L."/>
            <person name="Chapman S.B."/>
            <person name="Gainer-Dewar J."/>
            <person name="Goldberg J."/>
            <person name="Griggs A."/>
            <person name="Gujja S."/>
            <person name="Hansen M."/>
            <person name="Howarth C."/>
            <person name="Imamovic A."/>
            <person name="Larimer J."/>
            <person name="Murphy C."/>
            <person name="Naylor J."/>
            <person name="Pearson M."/>
            <person name="Priest M."/>
            <person name="Roberts A."/>
            <person name="Saif S."/>
            <person name="Shea T."/>
            <person name="Sykes S."/>
            <person name="Wortman J."/>
            <person name="Nusbaum C."/>
            <person name="Birren B."/>
        </authorList>
    </citation>
    <scope>NUCLEOTIDE SEQUENCE</scope>
    <source>
        <strain evidence="2">IND107</strain>
    </source>
</reference>
<keyword evidence="1" id="KW-1133">Transmembrane helix</keyword>